<name>A0ABN4FI38_9GAMM</name>
<keyword evidence="1" id="KW-0732">Signal</keyword>
<protein>
    <submittedName>
        <fullName evidence="2">TraU family protein</fullName>
    </submittedName>
</protein>
<dbReference type="RefSeq" id="WP_042562565.1">
    <property type="nucleotide sequence ID" value="NZ_CP009997.1"/>
</dbReference>
<dbReference type="PROSITE" id="PS51257">
    <property type="entry name" value="PROKAR_LIPOPROTEIN"/>
    <property type="match status" value="1"/>
</dbReference>
<evidence type="ECO:0000313" key="2">
    <source>
        <dbReference type="EMBL" id="AJJ36901.1"/>
    </source>
</evidence>
<evidence type="ECO:0000313" key="3">
    <source>
        <dbReference type="Proteomes" id="UP000031883"/>
    </source>
</evidence>
<keyword evidence="3" id="KW-1185">Reference proteome</keyword>
<reference evidence="2 3" key="1">
    <citation type="journal article" date="2015" name="Genome Announc.">
        <title>Thirty-Two Complete Genome Assemblies of Nine Yersinia Species, Including Y. pestis, Y. pseudotuberculosis, and Y. enterocolitica.</title>
        <authorList>
            <person name="Johnson S.L."/>
            <person name="Daligault H.E."/>
            <person name="Davenport K.W."/>
            <person name="Jaissle J."/>
            <person name="Frey K.G."/>
            <person name="Ladner J.T."/>
            <person name="Broomall S.M."/>
            <person name="Bishop-Lilly K.A."/>
            <person name="Bruce D.C."/>
            <person name="Coyne S.R."/>
            <person name="Gibbons H.S."/>
            <person name="Lo C.C."/>
            <person name="Munk A.C."/>
            <person name="Rosenzweig C.N."/>
            <person name="Koroleva G.I."/>
            <person name="Palacios G.F."/>
            <person name="Redden C.L."/>
            <person name="Xu Y."/>
            <person name="Minogue T.D."/>
            <person name="Chain P.S."/>
        </authorList>
    </citation>
    <scope>NUCLEOTIDE SEQUENCE [LARGE SCALE GENOMIC DNA]</scope>
    <source>
        <strain evidence="2 3">Y231</strain>
    </source>
</reference>
<feature type="chain" id="PRO_5046726859" evidence="1">
    <location>
        <begin position="29"/>
        <end position="317"/>
    </location>
</feature>
<sequence>MPQIPKPSNHSIIVLLLSCSAQPLTAHAINSVQIIASSLSPSCLEYRISGICYWLFCTVWGCTVRSSVRVSHYIPNAVISSYAQTGANPWSEVAILGTGISGIAQGGGNNEQKRGERSVNLRFKNADAIGHPALATPIFNNFLGSLGYSCAGSASPFVPYFLSTLDGWVWRSGLPESLYPEALIPGVREVGSTTGGEMWSNVYPRSGFVTQVDDYKAAAVVAQRTADIITRTGQLHVYTPMVSSRRNGYWPPDPVTENAGTKNHKWQRLAPSITSSCAVFPDSSNPIAKDGNYAWALWQPYSCCQRRGQTFLYSSHF</sequence>
<proteinExistence type="predicted"/>
<gene>
    <name evidence="2" type="ORF">CH54_2110</name>
</gene>
<organism evidence="2 3">
    <name type="scientific">Yersinia rochesterensis</name>
    <dbReference type="NCBI Taxonomy" id="1604335"/>
    <lineage>
        <taxon>Bacteria</taxon>
        <taxon>Pseudomonadati</taxon>
        <taxon>Pseudomonadota</taxon>
        <taxon>Gammaproteobacteria</taxon>
        <taxon>Enterobacterales</taxon>
        <taxon>Yersiniaceae</taxon>
        <taxon>Yersinia</taxon>
    </lineage>
</organism>
<dbReference type="InterPro" id="IPR009649">
    <property type="entry name" value="TraU"/>
</dbReference>
<evidence type="ECO:0000256" key="1">
    <source>
        <dbReference type="SAM" id="SignalP"/>
    </source>
</evidence>
<feature type="signal peptide" evidence="1">
    <location>
        <begin position="1"/>
        <end position="28"/>
    </location>
</feature>
<accession>A0ABN4FI38</accession>
<dbReference type="EMBL" id="CP009997">
    <property type="protein sequence ID" value="AJJ36901.1"/>
    <property type="molecule type" value="Genomic_DNA"/>
</dbReference>
<dbReference type="InterPro" id="IPR026331">
    <property type="entry name" value="PFL_4710"/>
</dbReference>
<dbReference type="NCBIfam" id="TIGR03756">
    <property type="entry name" value="conj_TIGR03756"/>
    <property type="match status" value="1"/>
</dbReference>
<dbReference type="Proteomes" id="UP000031883">
    <property type="component" value="Chromosome"/>
</dbReference>
<dbReference type="Pfam" id="PF06834">
    <property type="entry name" value="TraU"/>
    <property type="match status" value="1"/>
</dbReference>